<keyword evidence="4" id="KW-1185">Reference proteome</keyword>
<evidence type="ECO:0000256" key="1">
    <source>
        <dbReference type="SAM" id="SignalP"/>
    </source>
</evidence>
<keyword evidence="1" id="KW-0732">Signal</keyword>
<evidence type="ECO:0000313" key="3">
    <source>
        <dbReference type="EMBL" id="KAG7293550.1"/>
    </source>
</evidence>
<organism evidence="3 4">
    <name type="scientific">Staphylotrichum longicolle</name>
    <dbReference type="NCBI Taxonomy" id="669026"/>
    <lineage>
        <taxon>Eukaryota</taxon>
        <taxon>Fungi</taxon>
        <taxon>Dikarya</taxon>
        <taxon>Ascomycota</taxon>
        <taxon>Pezizomycotina</taxon>
        <taxon>Sordariomycetes</taxon>
        <taxon>Sordariomycetidae</taxon>
        <taxon>Sordariales</taxon>
        <taxon>Chaetomiaceae</taxon>
        <taxon>Staphylotrichum</taxon>
    </lineage>
</organism>
<protein>
    <recommendedName>
        <fullName evidence="2">Rhamnogalacturonase A/B/Epimerase-like pectate lyase domain-containing protein</fullName>
    </recommendedName>
</protein>
<dbReference type="InterPro" id="IPR024535">
    <property type="entry name" value="RHGA/B-epi-like_pectate_lyase"/>
</dbReference>
<dbReference type="Pfam" id="PF12708">
    <property type="entry name" value="Pect-lyase_RHGA_epim"/>
    <property type="match status" value="1"/>
</dbReference>
<dbReference type="EMBL" id="JAHCVI010000001">
    <property type="protein sequence ID" value="KAG7293550.1"/>
    <property type="molecule type" value="Genomic_DNA"/>
</dbReference>
<dbReference type="InterPro" id="IPR012334">
    <property type="entry name" value="Pectin_lyas_fold"/>
</dbReference>
<dbReference type="InterPro" id="IPR011050">
    <property type="entry name" value="Pectin_lyase_fold/virulence"/>
</dbReference>
<feature type="domain" description="Rhamnogalacturonase A/B/Epimerase-like pectate lyase" evidence="2">
    <location>
        <begin position="100"/>
        <end position="133"/>
    </location>
</feature>
<accession>A0AAD4I4T7</accession>
<dbReference type="AlphaFoldDB" id="A0AAD4I4T7"/>
<feature type="chain" id="PRO_5042210701" description="Rhamnogalacturonase A/B/Epimerase-like pectate lyase domain-containing protein" evidence="1">
    <location>
        <begin position="20"/>
        <end position="141"/>
    </location>
</feature>
<reference evidence="3" key="1">
    <citation type="submission" date="2023-02" db="EMBL/GenBank/DDBJ databases">
        <authorList>
            <person name="Palmer J.M."/>
        </authorList>
    </citation>
    <scope>NUCLEOTIDE SEQUENCE</scope>
    <source>
        <strain evidence="3">FW57</strain>
    </source>
</reference>
<evidence type="ECO:0000313" key="4">
    <source>
        <dbReference type="Proteomes" id="UP001197093"/>
    </source>
</evidence>
<dbReference type="Gene3D" id="2.160.20.10">
    <property type="entry name" value="Single-stranded right-handed beta-helix, Pectin lyase-like"/>
    <property type="match status" value="2"/>
</dbReference>
<proteinExistence type="predicted"/>
<sequence length="141" mass="14990">MHICSLVTLSLLSVASSHAIALPAVNSAADAIHPRHGNQPHQAGFARCAVANGSEFWLESIAHQGIAPLGSSGYKVFRNVMDFGAKGLLLKHDDPRSRILPAGTYVISSPIFDYYNTMIVGNPNALPILKASGVLQGWLSD</sequence>
<dbReference type="Proteomes" id="UP001197093">
    <property type="component" value="Unassembled WGS sequence"/>
</dbReference>
<name>A0AAD4I4T7_9PEZI</name>
<evidence type="ECO:0000259" key="2">
    <source>
        <dbReference type="Pfam" id="PF12708"/>
    </source>
</evidence>
<dbReference type="SUPFAM" id="SSF51126">
    <property type="entry name" value="Pectin lyase-like"/>
    <property type="match status" value="1"/>
</dbReference>
<gene>
    <name evidence="3" type="ORF">NEMBOFW57_003602</name>
</gene>
<feature type="signal peptide" evidence="1">
    <location>
        <begin position="1"/>
        <end position="19"/>
    </location>
</feature>
<comment type="caution">
    <text evidence="3">The sequence shown here is derived from an EMBL/GenBank/DDBJ whole genome shotgun (WGS) entry which is preliminary data.</text>
</comment>